<evidence type="ECO:0000256" key="9">
    <source>
        <dbReference type="RuleBase" id="RU003811"/>
    </source>
</evidence>
<dbReference type="PIRSF" id="PIRSF006630">
    <property type="entry name" value="NADS_GAT"/>
    <property type="match status" value="1"/>
</dbReference>
<comment type="caution">
    <text evidence="11">The sequence shown here is derived from an EMBL/GenBank/DDBJ whole genome shotgun (WGS) entry which is preliminary data.</text>
</comment>
<proteinExistence type="inferred from homology"/>
<feature type="binding site" evidence="7">
    <location>
        <position position="497"/>
    </location>
    <ligand>
        <name>deamido-NAD(+)</name>
        <dbReference type="ChEBI" id="CHEBI:58437"/>
        <note>ligand shared between two neighboring subunits</note>
    </ligand>
</feature>
<accession>A0A7C3MKU3</accession>
<dbReference type="EMBL" id="DTIN01000033">
    <property type="protein sequence ID" value="HFX14089.1"/>
    <property type="molecule type" value="Genomic_DNA"/>
</dbReference>
<feature type="binding site" evidence="7">
    <location>
        <position position="358"/>
    </location>
    <ligand>
        <name>deamido-NAD(+)</name>
        <dbReference type="ChEBI" id="CHEBI:58437"/>
        <note>ligand shared between two neighboring subunits</note>
    </ligand>
</feature>
<dbReference type="SUPFAM" id="SSF52402">
    <property type="entry name" value="Adenine nucleotide alpha hydrolases-like"/>
    <property type="match status" value="1"/>
</dbReference>
<dbReference type="InterPro" id="IPR003694">
    <property type="entry name" value="NAD_synthase"/>
</dbReference>
<evidence type="ECO:0000256" key="5">
    <source>
        <dbReference type="ARBA" id="ARBA00022840"/>
    </source>
</evidence>
<comment type="similarity">
    <text evidence="9">Belongs to the NAD synthetase family.</text>
</comment>
<dbReference type="GO" id="GO:0005524">
    <property type="term" value="F:ATP binding"/>
    <property type="evidence" value="ECO:0007669"/>
    <property type="project" value="UniProtKB-UniRule"/>
</dbReference>
<protein>
    <recommendedName>
        <fullName evidence="7 8">Glutamine-dependent NAD(+) synthetase</fullName>
        <ecNumber evidence="7 8">6.3.5.1</ecNumber>
    </recommendedName>
    <alternativeName>
        <fullName evidence="7 8">NAD(+) synthase [glutamine-hydrolyzing]</fullName>
    </alternativeName>
</protein>
<organism evidence="11">
    <name type="scientific">Dictyoglomus thermophilum</name>
    <dbReference type="NCBI Taxonomy" id="14"/>
    <lineage>
        <taxon>Bacteria</taxon>
        <taxon>Pseudomonadati</taxon>
        <taxon>Dictyoglomota</taxon>
        <taxon>Dictyoglomia</taxon>
        <taxon>Dictyoglomales</taxon>
        <taxon>Dictyoglomaceae</taxon>
        <taxon>Dictyoglomus</taxon>
    </lineage>
</organism>
<dbReference type="Gene3D" id="3.40.50.620">
    <property type="entry name" value="HUPs"/>
    <property type="match status" value="1"/>
</dbReference>
<dbReference type="InterPro" id="IPR022310">
    <property type="entry name" value="NAD/GMP_synthase"/>
</dbReference>
<dbReference type="CDD" id="cd00553">
    <property type="entry name" value="NAD_synthase"/>
    <property type="match status" value="1"/>
</dbReference>
<dbReference type="Gene3D" id="3.60.110.10">
    <property type="entry name" value="Carbon-nitrogen hydrolase"/>
    <property type="match status" value="1"/>
</dbReference>
<dbReference type="PROSITE" id="PS50263">
    <property type="entry name" value="CN_HYDROLASE"/>
    <property type="match status" value="1"/>
</dbReference>
<dbReference type="InterPro" id="IPR003010">
    <property type="entry name" value="C-N_Hydrolase"/>
</dbReference>
<evidence type="ECO:0000313" key="11">
    <source>
        <dbReference type="EMBL" id="HFX14089.1"/>
    </source>
</evidence>
<dbReference type="FunFam" id="3.40.50.620:FF:000106">
    <property type="entry name" value="Glutamine-dependent NAD(+) synthetase"/>
    <property type="match status" value="1"/>
</dbReference>
<dbReference type="GO" id="GO:0004359">
    <property type="term" value="F:glutaminase activity"/>
    <property type="evidence" value="ECO:0007669"/>
    <property type="project" value="InterPro"/>
</dbReference>
<feature type="binding site" evidence="7">
    <location>
        <position position="382"/>
    </location>
    <ligand>
        <name>ATP</name>
        <dbReference type="ChEBI" id="CHEBI:30616"/>
    </ligand>
</feature>
<evidence type="ECO:0000256" key="7">
    <source>
        <dbReference type="HAMAP-Rule" id="MF_02090"/>
    </source>
</evidence>
<dbReference type="InterPro" id="IPR036526">
    <property type="entry name" value="C-N_Hydrolase_sf"/>
</dbReference>
<dbReference type="GO" id="GO:0005737">
    <property type="term" value="C:cytoplasm"/>
    <property type="evidence" value="ECO:0007669"/>
    <property type="project" value="InterPro"/>
</dbReference>
<evidence type="ECO:0000256" key="2">
    <source>
        <dbReference type="ARBA" id="ARBA00007145"/>
    </source>
</evidence>
<dbReference type="SUPFAM" id="SSF56317">
    <property type="entry name" value="Carbon-nitrogen hydrolase"/>
    <property type="match status" value="1"/>
</dbReference>
<evidence type="ECO:0000256" key="4">
    <source>
        <dbReference type="ARBA" id="ARBA00022741"/>
    </source>
</evidence>
<feature type="binding site" evidence="7">
    <location>
        <position position="175"/>
    </location>
    <ligand>
        <name>L-glutamine</name>
        <dbReference type="ChEBI" id="CHEBI:58359"/>
    </ligand>
</feature>
<feature type="domain" description="CN hydrolase" evidence="10">
    <location>
        <begin position="1"/>
        <end position="239"/>
    </location>
</feature>
<dbReference type="GO" id="GO:0009435">
    <property type="term" value="P:NAD+ biosynthetic process"/>
    <property type="evidence" value="ECO:0007669"/>
    <property type="project" value="UniProtKB-UniRule"/>
</dbReference>
<dbReference type="InterPro" id="IPR014729">
    <property type="entry name" value="Rossmann-like_a/b/a_fold"/>
</dbReference>
<dbReference type="UniPathway" id="UPA00253">
    <property type="reaction ID" value="UER00334"/>
</dbReference>
<evidence type="ECO:0000256" key="8">
    <source>
        <dbReference type="PIRNR" id="PIRNR006630"/>
    </source>
</evidence>
<comment type="caution">
    <text evidence="7">Lacks conserved residue(s) required for the propagation of feature annotation.</text>
</comment>
<sequence>MKITIAQINPTIGDVEGNFNKIELAIEKGIKDNSDLIIFPEMSILGFPPFDLLKRKNIKEKLEYSIEKILRKNYPIGILIGSPYYTSHGIYNSAYLFYKNTLKRVDKFLFTKDPLLKNLYFQCGNSEFIEFNNHKIGIFIGDDLLQCDDTTPLQEYLYQVDLIIIISSSFYYLGKRKEKIEKARNIAKNFNKKIIYVNQVGGNGELIFEGGSFIISEKGDLIFEGKNFEEDITTINLENLSVTSYKEEDISFIYNGLILGVRDYFRKSGFEKAVIGLSGGIDSAVVACIAKEALSEEKVLGVSMPSVYTSKESIEDAKELSKNLNINFRLLSIKDIFYSYLKELNPSPSPVMDVAEENLQSRIRGNLLMFISNRENYIVLATGNRSEALTGYCTLYGDTAGSLEVIGDIYKTTVYKLAEYINREREIIPKNIITKAPSAELRPNQKDEDSLPPYPLLDPILSAYVDENKSEEEIINLGFPKNIVRNVIEKVEKSEYKRRQIPPVLRIRSKNPLRERVLPLVYKII</sequence>
<feature type="binding site" evidence="7">
    <location>
        <begin position="276"/>
        <end position="283"/>
    </location>
    <ligand>
        <name>ATP</name>
        <dbReference type="ChEBI" id="CHEBI:30616"/>
    </ligand>
</feature>
<reference evidence="11" key="1">
    <citation type="journal article" date="2020" name="mSystems">
        <title>Genome- and Community-Level Interaction Insights into Carbon Utilization and Element Cycling Functions of Hydrothermarchaeota in Hydrothermal Sediment.</title>
        <authorList>
            <person name="Zhou Z."/>
            <person name="Liu Y."/>
            <person name="Xu W."/>
            <person name="Pan J."/>
            <person name="Luo Z.H."/>
            <person name="Li M."/>
        </authorList>
    </citation>
    <scope>NUCLEOTIDE SEQUENCE [LARGE SCALE GENOMIC DNA]</scope>
    <source>
        <strain evidence="11">SpSt-81</strain>
    </source>
</reference>
<comment type="pathway">
    <text evidence="1 7 8">Cofactor biosynthesis; NAD(+) biosynthesis; NAD(+) from deamido-NAD(+) (L-Gln route): step 1/1.</text>
</comment>
<feature type="active site" description="Proton acceptor; for glutaminase activity" evidence="7">
    <location>
        <position position="41"/>
    </location>
</feature>
<feature type="binding site" evidence="7">
    <location>
        <position position="169"/>
    </location>
    <ligand>
        <name>L-glutamine</name>
        <dbReference type="ChEBI" id="CHEBI:58359"/>
    </ligand>
</feature>
<dbReference type="AlphaFoldDB" id="A0A7C3MKU3"/>
<dbReference type="CDD" id="cd07570">
    <property type="entry name" value="GAT_Gln-NAD-synth"/>
    <property type="match status" value="1"/>
</dbReference>
<keyword evidence="4 7" id="KW-0547">Nucleotide-binding</keyword>
<dbReference type="PANTHER" id="PTHR23090">
    <property type="entry name" value="NH 3 /GLUTAMINE-DEPENDENT NAD + SYNTHETASE"/>
    <property type="match status" value="1"/>
</dbReference>
<name>A0A7C3MKU3_DICTH</name>
<gene>
    <name evidence="7" type="primary">nadE</name>
    <name evidence="11" type="ORF">ENW00_08100</name>
</gene>
<evidence type="ECO:0000256" key="3">
    <source>
        <dbReference type="ARBA" id="ARBA00022598"/>
    </source>
</evidence>
<comment type="function">
    <text evidence="7">Catalyzes the ATP-dependent amidation of deamido-NAD to form NAD. Uses L-glutamine as a nitrogen source.</text>
</comment>
<dbReference type="NCBIfam" id="NF010588">
    <property type="entry name" value="PRK13981.1"/>
    <property type="match status" value="1"/>
</dbReference>
<dbReference type="InterPro" id="IPR014445">
    <property type="entry name" value="Gln-dep_NAD_synthase"/>
</dbReference>
<dbReference type="GO" id="GO:0008795">
    <property type="term" value="F:NAD+ synthase activity"/>
    <property type="evidence" value="ECO:0007669"/>
    <property type="project" value="UniProtKB-UniRule"/>
</dbReference>
<dbReference type="Pfam" id="PF00795">
    <property type="entry name" value="CN_hydrolase"/>
    <property type="match status" value="1"/>
</dbReference>
<evidence type="ECO:0000256" key="1">
    <source>
        <dbReference type="ARBA" id="ARBA00005188"/>
    </source>
</evidence>
<dbReference type="HAMAP" id="MF_02090">
    <property type="entry name" value="NadE_glutamine_dep"/>
    <property type="match status" value="1"/>
</dbReference>
<dbReference type="PANTHER" id="PTHR23090:SF9">
    <property type="entry name" value="GLUTAMINE-DEPENDENT NAD(+) SYNTHETASE"/>
    <property type="match status" value="1"/>
</dbReference>
<feature type="binding site" evidence="7">
    <location>
        <position position="387"/>
    </location>
    <ligand>
        <name>deamido-NAD(+)</name>
        <dbReference type="ChEBI" id="CHEBI:58437"/>
        <note>ligand shared between two neighboring subunits</note>
    </ligand>
</feature>
<dbReference type="Pfam" id="PF02540">
    <property type="entry name" value="NAD_synthase"/>
    <property type="match status" value="1"/>
</dbReference>
<dbReference type="NCBIfam" id="TIGR00552">
    <property type="entry name" value="nadE"/>
    <property type="match status" value="1"/>
</dbReference>
<comment type="catalytic activity">
    <reaction evidence="7 8">
        <text>deamido-NAD(+) + L-glutamine + ATP + H2O = L-glutamate + AMP + diphosphate + NAD(+) + H(+)</text>
        <dbReference type="Rhea" id="RHEA:24384"/>
        <dbReference type="ChEBI" id="CHEBI:15377"/>
        <dbReference type="ChEBI" id="CHEBI:15378"/>
        <dbReference type="ChEBI" id="CHEBI:29985"/>
        <dbReference type="ChEBI" id="CHEBI:30616"/>
        <dbReference type="ChEBI" id="CHEBI:33019"/>
        <dbReference type="ChEBI" id="CHEBI:57540"/>
        <dbReference type="ChEBI" id="CHEBI:58359"/>
        <dbReference type="ChEBI" id="CHEBI:58437"/>
        <dbReference type="ChEBI" id="CHEBI:456215"/>
        <dbReference type="EC" id="6.3.5.1"/>
    </reaction>
</comment>
<evidence type="ECO:0000259" key="10">
    <source>
        <dbReference type="PROSITE" id="PS50263"/>
    </source>
</evidence>
<keyword evidence="6 7" id="KW-0520">NAD</keyword>
<evidence type="ECO:0000256" key="6">
    <source>
        <dbReference type="ARBA" id="ARBA00023027"/>
    </source>
</evidence>
<dbReference type="EC" id="6.3.5.1" evidence="7 8"/>
<keyword evidence="3 7" id="KW-0436">Ligase</keyword>
<dbReference type="GO" id="GO:0003952">
    <property type="term" value="F:NAD+ synthase (glutamine-hydrolyzing) activity"/>
    <property type="evidence" value="ECO:0007669"/>
    <property type="project" value="UniProtKB-UniRule"/>
</dbReference>
<keyword evidence="5 7" id="KW-0067">ATP-binding</keyword>
<comment type="similarity">
    <text evidence="2 7 8">In the C-terminal section; belongs to the NAD synthetase family.</text>
</comment>